<sequence>MRALAGLVPISVWDGARMLRTRGAHAAATAVCALLWAVLAVLQGTASTVHGGSTRSAQPLALTVATAVLVLLVSVTLWLAAFGTPEPAVGFVLTGLAVAVPLLLIVALRTGLWSRLGAGVGASVATLLGAR</sequence>
<comment type="caution">
    <text evidence="2">The sequence shown here is derived from an EMBL/GenBank/DDBJ whole genome shotgun (WGS) entry which is preliminary data.</text>
</comment>
<keyword evidence="3" id="KW-1185">Reference proteome</keyword>
<dbReference type="AlphaFoldDB" id="A0A2T0QSC9"/>
<keyword evidence="1" id="KW-1133">Transmembrane helix</keyword>
<protein>
    <submittedName>
        <fullName evidence="2">Uncharacterized protein</fullName>
    </submittedName>
</protein>
<evidence type="ECO:0000313" key="2">
    <source>
        <dbReference type="EMBL" id="PRY07901.1"/>
    </source>
</evidence>
<gene>
    <name evidence="2" type="ORF">CLV37_1268</name>
</gene>
<dbReference type="Proteomes" id="UP000238083">
    <property type="component" value="Unassembled WGS sequence"/>
</dbReference>
<keyword evidence="1" id="KW-0472">Membrane</keyword>
<reference evidence="2 3" key="1">
    <citation type="submission" date="2018-03" db="EMBL/GenBank/DDBJ databases">
        <title>Genomic Encyclopedia of Archaeal and Bacterial Type Strains, Phase II (KMG-II): from individual species to whole genera.</title>
        <authorList>
            <person name="Goeker M."/>
        </authorList>
    </citation>
    <scope>NUCLEOTIDE SEQUENCE [LARGE SCALE GENOMIC DNA]</scope>
    <source>
        <strain evidence="2 3">DSM 19711</strain>
    </source>
</reference>
<feature type="transmembrane region" description="Helical" evidence="1">
    <location>
        <begin position="60"/>
        <end position="82"/>
    </location>
</feature>
<organism evidence="2 3">
    <name type="scientific">Kineococcus rhizosphaerae</name>
    <dbReference type="NCBI Taxonomy" id="559628"/>
    <lineage>
        <taxon>Bacteria</taxon>
        <taxon>Bacillati</taxon>
        <taxon>Actinomycetota</taxon>
        <taxon>Actinomycetes</taxon>
        <taxon>Kineosporiales</taxon>
        <taxon>Kineosporiaceae</taxon>
        <taxon>Kineococcus</taxon>
    </lineage>
</organism>
<feature type="transmembrane region" description="Helical" evidence="1">
    <location>
        <begin position="28"/>
        <end position="48"/>
    </location>
</feature>
<evidence type="ECO:0000256" key="1">
    <source>
        <dbReference type="SAM" id="Phobius"/>
    </source>
</evidence>
<keyword evidence="1" id="KW-0812">Transmembrane</keyword>
<dbReference type="EMBL" id="PVZF01000026">
    <property type="protein sequence ID" value="PRY07901.1"/>
    <property type="molecule type" value="Genomic_DNA"/>
</dbReference>
<name>A0A2T0QSC9_9ACTN</name>
<accession>A0A2T0QSC9</accession>
<feature type="transmembrane region" description="Helical" evidence="1">
    <location>
        <begin position="88"/>
        <end position="108"/>
    </location>
</feature>
<evidence type="ECO:0000313" key="3">
    <source>
        <dbReference type="Proteomes" id="UP000238083"/>
    </source>
</evidence>
<proteinExistence type="predicted"/>